<evidence type="ECO:0000313" key="3">
    <source>
        <dbReference type="Proteomes" id="UP001234178"/>
    </source>
</evidence>
<reference evidence="2 3" key="1">
    <citation type="journal article" date="2023" name="Nucleic Acids Res.">
        <title>The hologenome of Daphnia magna reveals possible DNA methylation and microbiome-mediated evolution of the host genome.</title>
        <authorList>
            <person name="Chaturvedi A."/>
            <person name="Li X."/>
            <person name="Dhandapani V."/>
            <person name="Marshall H."/>
            <person name="Kissane S."/>
            <person name="Cuenca-Cambronero M."/>
            <person name="Asole G."/>
            <person name="Calvet F."/>
            <person name="Ruiz-Romero M."/>
            <person name="Marangio P."/>
            <person name="Guigo R."/>
            <person name="Rago D."/>
            <person name="Mirbahai L."/>
            <person name="Eastwood N."/>
            <person name="Colbourne J.K."/>
            <person name="Zhou J."/>
            <person name="Mallon E."/>
            <person name="Orsini L."/>
        </authorList>
    </citation>
    <scope>NUCLEOTIDE SEQUENCE [LARGE SCALE GENOMIC DNA]</scope>
    <source>
        <strain evidence="2">LRV0_1</strain>
    </source>
</reference>
<proteinExistence type="predicted"/>
<gene>
    <name evidence="2" type="ORF">OUZ56_014363</name>
</gene>
<organism evidence="2 3">
    <name type="scientific">Daphnia magna</name>
    <dbReference type="NCBI Taxonomy" id="35525"/>
    <lineage>
        <taxon>Eukaryota</taxon>
        <taxon>Metazoa</taxon>
        <taxon>Ecdysozoa</taxon>
        <taxon>Arthropoda</taxon>
        <taxon>Crustacea</taxon>
        <taxon>Branchiopoda</taxon>
        <taxon>Diplostraca</taxon>
        <taxon>Cladocera</taxon>
        <taxon>Anomopoda</taxon>
        <taxon>Daphniidae</taxon>
        <taxon>Daphnia</taxon>
    </lineage>
</organism>
<sequence length="62" mass="7282">MEEKTRPSVRPVRPAIRPPSGATFQPPPTIYGVYELCRENRKKKKERKKEMFQEIIDLLISP</sequence>
<accession>A0ABR0AJX8</accession>
<feature type="region of interest" description="Disordered" evidence="1">
    <location>
        <begin position="1"/>
        <end position="26"/>
    </location>
</feature>
<protein>
    <submittedName>
        <fullName evidence="2">Uncharacterized protein</fullName>
    </submittedName>
</protein>
<dbReference type="Proteomes" id="UP001234178">
    <property type="component" value="Unassembled WGS sequence"/>
</dbReference>
<name>A0ABR0AJX8_9CRUS</name>
<evidence type="ECO:0000256" key="1">
    <source>
        <dbReference type="SAM" id="MobiDB-lite"/>
    </source>
</evidence>
<dbReference type="EMBL" id="JAOYFB010000038">
    <property type="protein sequence ID" value="KAK4025288.1"/>
    <property type="molecule type" value="Genomic_DNA"/>
</dbReference>
<evidence type="ECO:0000313" key="2">
    <source>
        <dbReference type="EMBL" id="KAK4025288.1"/>
    </source>
</evidence>
<keyword evidence="3" id="KW-1185">Reference proteome</keyword>
<comment type="caution">
    <text evidence="2">The sequence shown here is derived from an EMBL/GenBank/DDBJ whole genome shotgun (WGS) entry which is preliminary data.</text>
</comment>